<dbReference type="PANTHER" id="PTHR33202">
    <property type="entry name" value="ZINC UPTAKE REGULATION PROTEIN"/>
    <property type="match status" value="1"/>
</dbReference>
<reference evidence="2 3" key="1">
    <citation type="journal article" date="2017" name="Front. Microbiol.">
        <title>Comparative Genomic Analysis of the Class Epsilonproteobacteria and Proposed Reclassification to Epsilonbacteraeota (phyl. nov.).</title>
        <authorList>
            <person name="Waite D.W."/>
            <person name="Vanwonterghem I."/>
            <person name="Rinke C."/>
            <person name="Parks D.H."/>
            <person name="Zhang Y."/>
            <person name="Takai K."/>
            <person name="Sievert S.M."/>
            <person name="Simon J."/>
            <person name="Campbell B.J."/>
            <person name="Hanson T.E."/>
            <person name="Woyke T."/>
            <person name="Klotz M.G."/>
            <person name="Hugenholtz P."/>
        </authorList>
    </citation>
    <scope>NUCLEOTIDE SEQUENCE [LARGE SCALE GENOMIC DNA]</scope>
    <source>
        <strain evidence="2">UBA11420</strain>
    </source>
</reference>
<sequence>MERFKDVLKASNLKSTHQRLAILDSIDQFGHIDIDTLFDVIIRKYPTMSKATLYRNINDLINFHILEEVKLPHQKQQYEIKKVPHIHLLCSKCGSVEDIFIDTKPLLEAIS</sequence>
<dbReference type="InterPro" id="IPR036388">
    <property type="entry name" value="WH-like_DNA-bd_sf"/>
</dbReference>
<keyword evidence="1" id="KW-0479">Metal-binding</keyword>
<proteinExistence type="predicted"/>
<accession>A0A2D3WKY6</accession>
<dbReference type="InterPro" id="IPR036390">
    <property type="entry name" value="WH_DNA-bd_sf"/>
</dbReference>
<dbReference type="GO" id="GO:0000976">
    <property type="term" value="F:transcription cis-regulatory region binding"/>
    <property type="evidence" value="ECO:0007669"/>
    <property type="project" value="TreeGrafter"/>
</dbReference>
<dbReference type="EMBL" id="DLUG01000026">
    <property type="protein sequence ID" value="DAB37203.1"/>
    <property type="molecule type" value="Genomic_DNA"/>
</dbReference>
<dbReference type="GO" id="GO:0008270">
    <property type="term" value="F:zinc ion binding"/>
    <property type="evidence" value="ECO:0007669"/>
    <property type="project" value="TreeGrafter"/>
</dbReference>
<evidence type="ECO:0000256" key="1">
    <source>
        <dbReference type="PIRSR" id="PIRSR602481-1"/>
    </source>
</evidence>
<dbReference type="Gene3D" id="1.10.10.10">
    <property type="entry name" value="Winged helix-like DNA-binding domain superfamily/Winged helix DNA-binding domain"/>
    <property type="match status" value="1"/>
</dbReference>
<dbReference type="PANTHER" id="PTHR33202:SF7">
    <property type="entry name" value="FERRIC UPTAKE REGULATION PROTEIN"/>
    <property type="match status" value="1"/>
</dbReference>
<dbReference type="STRING" id="366522.GCA_001548055_02273"/>
<dbReference type="AlphaFoldDB" id="A0A2D3WKY6"/>
<keyword evidence="1" id="KW-0862">Zinc</keyword>
<name>A0A2D3WKY6_9BACT</name>
<gene>
    <name evidence="2" type="ORF">CFH80_00800</name>
</gene>
<feature type="non-terminal residue" evidence="2">
    <location>
        <position position="111"/>
    </location>
</feature>
<dbReference type="Proteomes" id="UP000231638">
    <property type="component" value="Unassembled WGS sequence"/>
</dbReference>
<evidence type="ECO:0000313" key="3">
    <source>
        <dbReference type="Proteomes" id="UP000231638"/>
    </source>
</evidence>
<dbReference type="GO" id="GO:0003700">
    <property type="term" value="F:DNA-binding transcription factor activity"/>
    <property type="evidence" value="ECO:0007669"/>
    <property type="project" value="InterPro"/>
</dbReference>
<dbReference type="GO" id="GO:1900376">
    <property type="term" value="P:regulation of secondary metabolite biosynthetic process"/>
    <property type="evidence" value="ECO:0007669"/>
    <property type="project" value="TreeGrafter"/>
</dbReference>
<feature type="binding site" evidence="1">
    <location>
        <position position="93"/>
    </location>
    <ligand>
        <name>Zn(2+)</name>
        <dbReference type="ChEBI" id="CHEBI:29105"/>
    </ligand>
</feature>
<evidence type="ECO:0000313" key="2">
    <source>
        <dbReference type="EMBL" id="DAB37203.1"/>
    </source>
</evidence>
<protein>
    <submittedName>
        <fullName evidence="2">Transcriptional repressor</fullName>
    </submittedName>
</protein>
<dbReference type="InterPro" id="IPR002481">
    <property type="entry name" value="FUR"/>
</dbReference>
<feature type="binding site" evidence="1">
    <location>
        <position position="90"/>
    </location>
    <ligand>
        <name>Zn(2+)</name>
        <dbReference type="ChEBI" id="CHEBI:29105"/>
    </ligand>
</feature>
<dbReference type="Pfam" id="PF01475">
    <property type="entry name" value="FUR"/>
    <property type="match status" value="1"/>
</dbReference>
<comment type="cofactor">
    <cofactor evidence="1">
        <name>Zn(2+)</name>
        <dbReference type="ChEBI" id="CHEBI:29105"/>
    </cofactor>
    <text evidence="1">Binds 1 zinc ion per subunit.</text>
</comment>
<organism evidence="2 3">
    <name type="scientific">Sulfurospirillum cavolei</name>
    <dbReference type="NCBI Taxonomy" id="366522"/>
    <lineage>
        <taxon>Bacteria</taxon>
        <taxon>Pseudomonadati</taxon>
        <taxon>Campylobacterota</taxon>
        <taxon>Epsilonproteobacteria</taxon>
        <taxon>Campylobacterales</taxon>
        <taxon>Sulfurospirillaceae</taxon>
        <taxon>Sulfurospirillum</taxon>
    </lineage>
</organism>
<dbReference type="GO" id="GO:0045892">
    <property type="term" value="P:negative regulation of DNA-templated transcription"/>
    <property type="evidence" value="ECO:0007669"/>
    <property type="project" value="TreeGrafter"/>
</dbReference>
<dbReference type="SUPFAM" id="SSF46785">
    <property type="entry name" value="Winged helix' DNA-binding domain"/>
    <property type="match status" value="1"/>
</dbReference>
<comment type="caution">
    <text evidence="2">The sequence shown here is derived from an EMBL/GenBank/DDBJ whole genome shotgun (WGS) entry which is preliminary data.</text>
</comment>